<dbReference type="PANTHER" id="PTHR43977">
    <property type="entry name" value="STRUCTURAL MAINTENANCE OF CHROMOSOMES PROTEIN 3"/>
    <property type="match status" value="1"/>
</dbReference>
<dbReference type="Pfam" id="PF02463">
    <property type="entry name" value="SMC_N"/>
    <property type="match status" value="1"/>
</dbReference>
<reference evidence="5" key="1">
    <citation type="submission" date="2017-09" db="EMBL/GenBank/DDBJ databases">
        <title>Depth-based differentiation of microbial function through sediment-hosted aquifers and enrichment of novel symbionts in the deep terrestrial subsurface.</title>
        <authorList>
            <person name="Probst A.J."/>
            <person name="Ladd B."/>
            <person name="Jarett J.K."/>
            <person name="Geller-Mcgrath D.E."/>
            <person name="Sieber C.M.K."/>
            <person name="Emerson J.B."/>
            <person name="Anantharaman K."/>
            <person name="Thomas B.C."/>
            <person name="Malmstrom R."/>
            <person name="Stieglmeier M."/>
            <person name="Klingl A."/>
            <person name="Woyke T."/>
            <person name="Ryan C.M."/>
            <person name="Banfield J.F."/>
        </authorList>
    </citation>
    <scope>NUCLEOTIDE SEQUENCE [LARGE SCALE GENOMIC DNA]</scope>
</reference>
<dbReference type="SUPFAM" id="SSF52540">
    <property type="entry name" value="P-loop containing nucleoside triphosphate hydrolases"/>
    <property type="match status" value="1"/>
</dbReference>
<feature type="coiled-coil region" evidence="1">
    <location>
        <begin position="369"/>
        <end position="403"/>
    </location>
</feature>
<feature type="coiled-coil region" evidence="1">
    <location>
        <begin position="167"/>
        <end position="194"/>
    </location>
</feature>
<evidence type="ECO:0000313" key="5">
    <source>
        <dbReference type="Proteomes" id="UP000229526"/>
    </source>
</evidence>
<evidence type="ECO:0000313" key="4">
    <source>
        <dbReference type="EMBL" id="PIR87161.1"/>
    </source>
</evidence>
<feature type="domain" description="RecF/RecN/SMC N-terminal" evidence="3">
    <location>
        <begin position="2"/>
        <end position="730"/>
    </location>
</feature>
<dbReference type="Gene3D" id="3.40.50.300">
    <property type="entry name" value="P-loop containing nucleotide triphosphate hydrolases"/>
    <property type="match status" value="2"/>
</dbReference>
<evidence type="ECO:0000259" key="3">
    <source>
        <dbReference type="Pfam" id="PF02463"/>
    </source>
</evidence>
<evidence type="ECO:0000256" key="1">
    <source>
        <dbReference type="SAM" id="Coils"/>
    </source>
</evidence>
<sequence length="747" mass="83915">MYLKRLELLGFKSFASKTTLEFPTGVTAVVGPNGSGKSNVTDALRWVLGETSAKSIRADKAENLMFSGTQGRPRAGFAQVTMTLDNSTGFFPIDYSEVSIRRRVGRDGSSSYFLNDGEVRLRDIVDFFAKARLGTKGFVIINQGNSDMFIKASAAERRMMLEEVLGLRQYQIKRQDAENKLASTQTNLTEARGRVEELLPHLRMLRRQSGKWAKHDELKAELANLELVYFSRKLAELTAEEAKLEPQTTELAKHLTHISAELKELEKALAHVEARQPKADSNFDDFKKKQAELLERRASISKEVGRMEAEVEFLTNAPKRSVKEDELLSLIAAVRKLINELQGSDDIASIKQHLHRLDSQIQQTLEGDTSEKTSRLQSLQTQKEKLAQELGELEASLKELSSHENSFTESLRSFNAEFRTAYEAVEKKRKEQAEVLQRQSRLRFEQEKISMRRAELEHQAEQYGRKLSEFVNTPAGEPLEEHINIEGRILRLRGELASIGDIDPEVVREAKEMEERYAFLEQQITDLDKASEDLTRLIAELKQKIHDEFARALRRVNEELAEHFKTMFGGGKAKLVLANPQPRHIIEPVEDLSSSGSTGGSMDSRLHGNDNRGSGNDSEENNDTDAKEAGLEIELTIPRKNIRGLDMLSGGERSLVSIAVLFALISVSPPPFIVLDEVDAALDENNTKRFANLIKNFAKKSQFIIVTHNRATMASANVLYGVTMTSDGTSKLLSIKFEEAEALVEKP</sequence>
<dbReference type="EMBL" id="PFBD01000018">
    <property type="protein sequence ID" value="PIR87161.1"/>
    <property type="molecule type" value="Genomic_DNA"/>
</dbReference>
<accession>A0A2H0UL87</accession>
<protein>
    <recommendedName>
        <fullName evidence="3">RecF/RecN/SMC N-terminal domain-containing protein</fullName>
    </recommendedName>
</protein>
<organism evidence="4 5">
    <name type="scientific">Candidatus Harrisonbacteria bacterium CG10_big_fil_rev_8_21_14_0_10_49_15</name>
    <dbReference type="NCBI Taxonomy" id="1974587"/>
    <lineage>
        <taxon>Bacteria</taxon>
        <taxon>Candidatus Harrisoniibacteriota</taxon>
    </lineage>
</organism>
<name>A0A2H0UL87_9BACT</name>
<dbReference type="InterPro" id="IPR003395">
    <property type="entry name" value="RecF/RecN/SMC_N"/>
</dbReference>
<dbReference type="Proteomes" id="UP000229526">
    <property type="component" value="Unassembled WGS sequence"/>
</dbReference>
<proteinExistence type="predicted"/>
<comment type="caution">
    <text evidence="4">The sequence shown here is derived from an EMBL/GenBank/DDBJ whole genome shotgun (WGS) entry which is preliminary data.</text>
</comment>
<keyword evidence="1" id="KW-0175">Coiled coil</keyword>
<evidence type="ECO:0000256" key="2">
    <source>
        <dbReference type="SAM" id="MobiDB-lite"/>
    </source>
</evidence>
<gene>
    <name evidence="4" type="ORF">COU11_01960</name>
</gene>
<feature type="region of interest" description="Disordered" evidence="2">
    <location>
        <begin position="589"/>
        <end position="626"/>
    </location>
</feature>
<feature type="coiled-coil region" evidence="1">
    <location>
        <begin position="510"/>
        <end position="547"/>
    </location>
</feature>
<dbReference type="InterPro" id="IPR027417">
    <property type="entry name" value="P-loop_NTPase"/>
</dbReference>
<dbReference type="AlphaFoldDB" id="A0A2H0UL87"/>